<dbReference type="AlphaFoldDB" id="Q1IPU5"/>
<dbReference type="GO" id="GO:0003700">
    <property type="term" value="F:DNA-binding transcription factor activity"/>
    <property type="evidence" value="ECO:0007669"/>
    <property type="project" value="TreeGrafter"/>
</dbReference>
<dbReference type="InterPro" id="IPR000595">
    <property type="entry name" value="cNMP-bd_dom"/>
</dbReference>
<dbReference type="SMART" id="SM00100">
    <property type="entry name" value="cNMP"/>
    <property type="match status" value="1"/>
</dbReference>
<dbReference type="PANTHER" id="PTHR24567">
    <property type="entry name" value="CRP FAMILY TRANSCRIPTIONAL REGULATORY PROTEIN"/>
    <property type="match status" value="1"/>
</dbReference>
<dbReference type="HOGENOM" id="CLU_1842504_0_0_0"/>
<dbReference type="PROSITE" id="PS50042">
    <property type="entry name" value="CNMP_BINDING_3"/>
    <property type="match status" value="1"/>
</dbReference>
<accession>Q1IPU5</accession>
<organism evidence="2 3">
    <name type="scientific">Koribacter versatilis (strain Ellin345)</name>
    <dbReference type="NCBI Taxonomy" id="204669"/>
    <lineage>
        <taxon>Bacteria</taxon>
        <taxon>Pseudomonadati</taxon>
        <taxon>Acidobacteriota</taxon>
        <taxon>Terriglobia</taxon>
        <taxon>Terriglobales</taxon>
        <taxon>Candidatus Korobacteraceae</taxon>
        <taxon>Candidatus Korobacter</taxon>
    </lineage>
</organism>
<protein>
    <submittedName>
        <fullName evidence="2">Cyclic nucleotide-binding protein</fullName>
    </submittedName>
</protein>
<dbReference type="KEGG" id="aba:Acid345_2104"/>
<dbReference type="GO" id="GO:0005829">
    <property type="term" value="C:cytosol"/>
    <property type="evidence" value="ECO:0007669"/>
    <property type="project" value="TreeGrafter"/>
</dbReference>
<sequence>MFSTDQLSIPADVEGLVHISTNARERLAAAATFRTCKPGEVLYRAGEPANGVYIVCRGGVKVTHRDQNLNDFELACSTAILGVPGVMSGTVYQFSATVLVQSAVAFIPASDFVEFVAEHPEADGIGGYVTRKFRDRLTV</sequence>
<dbReference type="CDD" id="cd00038">
    <property type="entry name" value="CAP_ED"/>
    <property type="match status" value="1"/>
</dbReference>
<dbReference type="Proteomes" id="UP000002432">
    <property type="component" value="Chromosome"/>
</dbReference>
<dbReference type="eggNOG" id="COG0664">
    <property type="taxonomic scope" value="Bacteria"/>
</dbReference>
<keyword evidence="3" id="KW-1185">Reference proteome</keyword>
<dbReference type="InterPro" id="IPR014710">
    <property type="entry name" value="RmlC-like_jellyroll"/>
</dbReference>
<dbReference type="RefSeq" id="WP_011522906.1">
    <property type="nucleotide sequence ID" value="NC_008009.1"/>
</dbReference>
<name>Q1IPU5_KORVE</name>
<dbReference type="EnsemblBacteria" id="ABF41105">
    <property type="protein sequence ID" value="ABF41105"/>
    <property type="gene ID" value="Acid345_2104"/>
</dbReference>
<dbReference type="Gene3D" id="2.60.120.10">
    <property type="entry name" value="Jelly Rolls"/>
    <property type="match status" value="1"/>
</dbReference>
<proteinExistence type="predicted"/>
<dbReference type="SUPFAM" id="SSF51206">
    <property type="entry name" value="cAMP-binding domain-like"/>
    <property type="match status" value="1"/>
</dbReference>
<feature type="domain" description="Cyclic nucleotide-binding" evidence="1">
    <location>
        <begin position="15"/>
        <end position="75"/>
    </location>
</feature>
<gene>
    <name evidence="2" type="ordered locus">Acid345_2104</name>
</gene>
<evidence type="ECO:0000313" key="3">
    <source>
        <dbReference type="Proteomes" id="UP000002432"/>
    </source>
</evidence>
<evidence type="ECO:0000259" key="1">
    <source>
        <dbReference type="PROSITE" id="PS50042"/>
    </source>
</evidence>
<dbReference type="PANTHER" id="PTHR24567:SF26">
    <property type="entry name" value="REGULATORY PROTEIN YEIL"/>
    <property type="match status" value="1"/>
</dbReference>
<dbReference type="STRING" id="204669.Acid345_2104"/>
<dbReference type="InterPro" id="IPR050397">
    <property type="entry name" value="Env_Response_Regulators"/>
</dbReference>
<dbReference type="EMBL" id="CP000360">
    <property type="protein sequence ID" value="ABF41105.1"/>
    <property type="molecule type" value="Genomic_DNA"/>
</dbReference>
<evidence type="ECO:0000313" key="2">
    <source>
        <dbReference type="EMBL" id="ABF41105.1"/>
    </source>
</evidence>
<dbReference type="Pfam" id="PF00027">
    <property type="entry name" value="cNMP_binding"/>
    <property type="match status" value="1"/>
</dbReference>
<dbReference type="OrthoDB" id="117885at2"/>
<dbReference type="InterPro" id="IPR018490">
    <property type="entry name" value="cNMP-bd_dom_sf"/>
</dbReference>
<reference evidence="2 3" key="1">
    <citation type="journal article" date="2009" name="Appl. Environ. Microbiol.">
        <title>Three genomes from the phylum Acidobacteria provide insight into the lifestyles of these microorganisms in soils.</title>
        <authorList>
            <person name="Ward N.L."/>
            <person name="Challacombe J.F."/>
            <person name="Janssen P.H."/>
            <person name="Henrissat B."/>
            <person name="Coutinho P.M."/>
            <person name="Wu M."/>
            <person name="Xie G."/>
            <person name="Haft D.H."/>
            <person name="Sait M."/>
            <person name="Badger J."/>
            <person name="Barabote R.D."/>
            <person name="Bradley B."/>
            <person name="Brettin T.S."/>
            <person name="Brinkac L.M."/>
            <person name="Bruce D."/>
            <person name="Creasy T."/>
            <person name="Daugherty S.C."/>
            <person name="Davidsen T.M."/>
            <person name="DeBoy R.T."/>
            <person name="Detter J.C."/>
            <person name="Dodson R.J."/>
            <person name="Durkin A.S."/>
            <person name="Ganapathy A."/>
            <person name="Gwinn-Giglio M."/>
            <person name="Han C.S."/>
            <person name="Khouri H."/>
            <person name="Kiss H."/>
            <person name="Kothari S.P."/>
            <person name="Madupu R."/>
            <person name="Nelson K.E."/>
            <person name="Nelson W.C."/>
            <person name="Paulsen I."/>
            <person name="Penn K."/>
            <person name="Ren Q."/>
            <person name="Rosovitz M.J."/>
            <person name="Selengut J.D."/>
            <person name="Shrivastava S."/>
            <person name="Sullivan S.A."/>
            <person name="Tapia R."/>
            <person name="Thompson L.S."/>
            <person name="Watkins K.L."/>
            <person name="Yang Q."/>
            <person name="Yu C."/>
            <person name="Zafar N."/>
            <person name="Zhou L."/>
            <person name="Kuske C.R."/>
        </authorList>
    </citation>
    <scope>NUCLEOTIDE SEQUENCE [LARGE SCALE GENOMIC DNA]</scope>
    <source>
        <strain evidence="2 3">Ellin345</strain>
    </source>
</reference>